<evidence type="ECO:0000259" key="1">
    <source>
        <dbReference type="PROSITE" id="PS51910"/>
    </source>
</evidence>
<dbReference type="Pfam" id="PF00704">
    <property type="entry name" value="Glyco_hydro_18"/>
    <property type="match status" value="1"/>
</dbReference>
<sequence length="353" mass="36782">SPAALAQQSGAKYLTMAFLQAATKGSCTAYWNGDTGMPISSSTFGGDFTTIRANGGDVIPSFGGYTADNTGTEIADSCTNVNSIAAVFENLITTYNVTRIDLDIEDNSLTNQAGIDRRNKAVKLTEDWAAANGRSIAFSYTLPTTTSGLADNGLNVLRNAISNNARIDVVNMMTFDYYDNQPHDMAQDTQTSAQGLVNQLGQLYPGRTQAQLWGMVGITEMIGIDDFGAAETFTTANATTVYNWAVSKGINTLSFWALQRDNGNCPGTGGQDNCSGTQQSTWQFTHTFAPFSGGNPNPGNDFSVNVNPGSGAVNPGASTSASVTTAVTSGNAQTVNLSVSGAPSGVTATVTPG</sequence>
<keyword evidence="3" id="KW-1185">Reference proteome</keyword>
<dbReference type="CDD" id="cd06543">
    <property type="entry name" value="GH18_PF-ChiA-like"/>
    <property type="match status" value="1"/>
</dbReference>
<evidence type="ECO:0000313" key="3">
    <source>
        <dbReference type="Proteomes" id="UP001597045"/>
    </source>
</evidence>
<reference evidence="3" key="1">
    <citation type="journal article" date="2019" name="Int. J. Syst. Evol. Microbiol.">
        <title>The Global Catalogue of Microorganisms (GCM) 10K type strain sequencing project: providing services to taxonomists for standard genome sequencing and annotation.</title>
        <authorList>
            <consortium name="The Broad Institute Genomics Platform"/>
            <consortium name="The Broad Institute Genome Sequencing Center for Infectious Disease"/>
            <person name="Wu L."/>
            <person name="Ma J."/>
        </authorList>
    </citation>
    <scope>NUCLEOTIDE SEQUENCE [LARGE SCALE GENOMIC DNA]</scope>
    <source>
        <strain evidence="3">JCM 31486</strain>
    </source>
</reference>
<dbReference type="PANTHER" id="PTHR42976:SF1">
    <property type="entry name" value="GH18 DOMAIN-CONTAINING PROTEIN-RELATED"/>
    <property type="match status" value="1"/>
</dbReference>
<dbReference type="InterPro" id="IPR017853">
    <property type="entry name" value="GH"/>
</dbReference>
<dbReference type="PANTHER" id="PTHR42976">
    <property type="entry name" value="BIFUNCTIONAL CHITINASE/LYSOZYME-RELATED"/>
    <property type="match status" value="1"/>
</dbReference>
<dbReference type="InterPro" id="IPR001223">
    <property type="entry name" value="Glyco_hydro18_cat"/>
</dbReference>
<gene>
    <name evidence="2" type="ORF">ACFQ1S_27420</name>
</gene>
<accession>A0ABW3MIG5</accession>
<organism evidence="2 3">
    <name type="scientific">Kibdelosporangium lantanae</name>
    <dbReference type="NCBI Taxonomy" id="1497396"/>
    <lineage>
        <taxon>Bacteria</taxon>
        <taxon>Bacillati</taxon>
        <taxon>Actinomycetota</taxon>
        <taxon>Actinomycetes</taxon>
        <taxon>Pseudonocardiales</taxon>
        <taxon>Pseudonocardiaceae</taxon>
        <taxon>Kibdelosporangium</taxon>
    </lineage>
</organism>
<feature type="non-terminal residue" evidence="2">
    <location>
        <position position="1"/>
    </location>
</feature>
<comment type="caution">
    <text evidence="2">The sequence shown here is derived from an EMBL/GenBank/DDBJ whole genome shotgun (WGS) entry which is preliminary data.</text>
</comment>
<feature type="non-terminal residue" evidence="2">
    <location>
        <position position="353"/>
    </location>
</feature>
<proteinExistence type="predicted"/>
<dbReference type="Proteomes" id="UP001597045">
    <property type="component" value="Unassembled WGS sequence"/>
</dbReference>
<dbReference type="Gene3D" id="3.20.20.80">
    <property type="entry name" value="Glycosidases"/>
    <property type="match status" value="1"/>
</dbReference>
<evidence type="ECO:0000313" key="2">
    <source>
        <dbReference type="EMBL" id="MFD1048999.1"/>
    </source>
</evidence>
<dbReference type="PROSITE" id="PS51910">
    <property type="entry name" value="GH18_2"/>
    <property type="match status" value="1"/>
</dbReference>
<name>A0ABW3MIG5_9PSEU</name>
<protein>
    <submittedName>
        <fullName evidence="2">Chitinase</fullName>
    </submittedName>
</protein>
<dbReference type="SUPFAM" id="SSF51445">
    <property type="entry name" value="(Trans)glycosidases"/>
    <property type="match status" value="1"/>
</dbReference>
<dbReference type="InterPro" id="IPR052750">
    <property type="entry name" value="GH18_Chitinase"/>
</dbReference>
<feature type="domain" description="GH18" evidence="1">
    <location>
        <begin position="1"/>
        <end position="295"/>
    </location>
</feature>
<dbReference type="EMBL" id="JBHTIS010001916">
    <property type="protein sequence ID" value="MFD1048999.1"/>
    <property type="molecule type" value="Genomic_DNA"/>
</dbReference>